<gene>
    <name evidence="1" type="ORF">MNBD_CPR01-362</name>
</gene>
<protein>
    <recommendedName>
        <fullName evidence="2">LTD domain-containing protein</fullName>
    </recommendedName>
</protein>
<proteinExistence type="predicted"/>
<accession>A0A3B0VKD0</accession>
<evidence type="ECO:0008006" key="2">
    <source>
        <dbReference type="Google" id="ProtNLM"/>
    </source>
</evidence>
<name>A0A3B0VKD0_9ZZZZ</name>
<evidence type="ECO:0000313" key="1">
    <source>
        <dbReference type="EMBL" id="VAW32566.1"/>
    </source>
</evidence>
<reference evidence="1" key="1">
    <citation type="submission" date="2018-06" db="EMBL/GenBank/DDBJ databases">
        <authorList>
            <person name="Zhirakovskaya E."/>
        </authorList>
    </citation>
    <scope>NUCLEOTIDE SEQUENCE</scope>
</reference>
<dbReference type="EMBL" id="UOEV01000057">
    <property type="protein sequence ID" value="VAW32566.1"/>
    <property type="molecule type" value="Genomic_DNA"/>
</dbReference>
<dbReference type="AlphaFoldDB" id="A0A3B0VKD0"/>
<organism evidence="1">
    <name type="scientific">hydrothermal vent metagenome</name>
    <dbReference type="NCBI Taxonomy" id="652676"/>
    <lineage>
        <taxon>unclassified sequences</taxon>
        <taxon>metagenomes</taxon>
        <taxon>ecological metagenomes</taxon>
    </lineage>
</organism>
<sequence>MSDTFFIIGIFAFIFILWIGSGGPNRPLALSGPILHGTDSVFPKASGVFYKDVHLSNTIKKIKTTSAVKTLSDFETLSPYSGRITLGHYVSGADNINSSREYVTLRVTTNTTPIDITGWTLKSSASGVSAHIPKGTEVPRSGIVNQTQDIILRPGDDAIISSGRSPIGGSFRENICIGYFAQYQSFYPTLPLTCPIPFTELKDNYRNGGGNYMRDLACINYTRSLNRCSVVTTPPVNLSSSCAKFLTTYLNYNGCVNAHEHDSYFKNKTWRIYLNRDKSMWRTHYDSVELLDKNGKLVDMFSYQ</sequence>